<name>A0A0W0R452_9GAMM</name>
<feature type="compositionally biased region" description="Basic and acidic residues" evidence="1">
    <location>
        <begin position="554"/>
        <end position="567"/>
    </location>
</feature>
<dbReference type="SUPFAM" id="SSF56219">
    <property type="entry name" value="DNase I-like"/>
    <property type="match status" value="1"/>
</dbReference>
<dbReference type="AlphaFoldDB" id="A0A0W0R452"/>
<feature type="region of interest" description="Disordered" evidence="1">
    <location>
        <begin position="408"/>
        <end position="432"/>
    </location>
</feature>
<feature type="region of interest" description="Disordered" evidence="1">
    <location>
        <begin position="259"/>
        <end position="310"/>
    </location>
</feature>
<dbReference type="Proteomes" id="UP000281170">
    <property type="component" value="Plasmid 12"/>
</dbReference>
<keyword evidence="4" id="KW-1185">Reference proteome</keyword>
<keyword evidence="3" id="KW-0614">Plasmid</keyword>
<proteinExistence type="predicted"/>
<organism evidence="2 4">
    <name type="scientific">Legionella adelaidensis</name>
    <dbReference type="NCBI Taxonomy" id="45056"/>
    <lineage>
        <taxon>Bacteria</taxon>
        <taxon>Pseudomonadati</taxon>
        <taxon>Pseudomonadota</taxon>
        <taxon>Gammaproteobacteria</taxon>
        <taxon>Legionellales</taxon>
        <taxon>Legionellaceae</taxon>
        <taxon>Legionella</taxon>
    </lineage>
</organism>
<evidence type="ECO:0000313" key="4">
    <source>
        <dbReference type="Proteomes" id="UP000054859"/>
    </source>
</evidence>
<geneLocation type="plasmid" evidence="3 5">
    <name>12</name>
</geneLocation>
<sequence length="575" mass="63527">MTHYLISSEPVPTIQGRDGKMYPITDHQPMVQRTAFGTLATLNILHPNSPIAPSLKSPLGITYLEDQVSATDRMAAMADYIYTMLHTGGVDLIALQEVPAPGTPEFDALQLQLNICDESAWILSDIAKHWKQTGTHKFGTTVLYKRGKFSIDPVDPHDASDYRNKPCLNNRGQIHKVKEIATGREFHIVNIHGDFTKQAETALFIENFNGIVLGDANLKNPPHSTGDTFLSAQRPIISGTQLGTYDIIHDRISHRIDPTFNPRGEQAAAAPSIESMPTLDRPQTGRDLPPPPPVMTNIVQPSAPPQPLPKQTIEKKNQAVETTQIINNLLRLKQMNTGFQAFYARDTRRNQDKIILDFSDQASKAFILQTLRSQGISVFENDSESGYITITAKEDMVKRKVEPIITSLSPSTAQPKAAPTAPLAAPTVPAASTPPAKPVPAVVAAKPQQQYGTFFSEKPDSDKNPLTIDAHDPLAEVKTEIQKAINQLNKEINSFWPYPNKSRKQNKVFGLEEILRLLDGGYPLSYAVETVRKDFPDMDKGSISTRTKTLLDKLSKLDESSEKEKTPSSDQKFGA</sequence>
<dbReference type="Proteomes" id="UP000054859">
    <property type="component" value="Unassembled WGS sequence"/>
</dbReference>
<feature type="region of interest" description="Disordered" evidence="1">
    <location>
        <begin position="554"/>
        <end position="575"/>
    </location>
</feature>
<evidence type="ECO:0000313" key="3">
    <source>
        <dbReference type="EMBL" id="VEH85285.1"/>
    </source>
</evidence>
<dbReference type="KEGG" id="ladl:NCTC12735_00911"/>
<gene>
    <name evidence="2" type="ORF">Lade_0513</name>
    <name evidence="3" type="ORF">NCTC12735_00911</name>
</gene>
<dbReference type="EMBL" id="LR134421">
    <property type="protein sequence ID" value="VEH85285.1"/>
    <property type="molecule type" value="Genomic_DNA"/>
</dbReference>
<protein>
    <recommendedName>
        <fullName evidence="6">Endonuclease/exonuclease/phosphatase domain-containing protein</fullName>
    </recommendedName>
</protein>
<evidence type="ECO:0000256" key="1">
    <source>
        <dbReference type="SAM" id="MobiDB-lite"/>
    </source>
</evidence>
<dbReference type="OrthoDB" id="5631303at2"/>
<reference evidence="3 5" key="2">
    <citation type="submission" date="2018-12" db="EMBL/GenBank/DDBJ databases">
        <authorList>
            <consortium name="Pathogen Informatics"/>
        </authorList>
    </citation>
    <scope>NUCLEOTIDE SEQUENCE [LARGE SCALE GENOMIC DNA]</scope>
    <source>
        <strain evidence="3 5">NCTC12735</strain>
        <plasmid evidence="5">12</plasmid>
    </source>
</reference>
<evidence type="ECO:0008006" key="6">
    <source>
        <dbReference type="Google" id="ProtNLM"/>
    </source>
</evidence>
<dbReference type="STRING" id="45056.Lade_0513"/>
<dbReference type="EMBL" id="LNKA01000001">
    <property type="protein sequence ID" value="KTC65855.1"/>
    <property type="molecule type" value="Genomic_DNA"/>
</dbReference>
<dbReference type="Gene3D" id="3.60.10.10">
    <property type="entry name" value="Endonuclease/exonuclease/phosphatase"/>
    <property type="match status" value="1"/>
</dbReference>
<accession>A0A0W0R452</accession>
<reference evidence="2 4" key="1">
    <citation type="submission" date="2015-11" db="EMBL/GenBank/DDBJ databases">
        <title>Identification of large and diverse effector repertoires of 38 Legionella species.</title>
        <authorList>
            <person name="Burstein D."/>
            <person name="Amaro F."/>
            <person name="Zusman T."/>
            <person name="Lifshitz Z."/>
            <person name="Cohen O."/>
            <person name="Gilbert J.A."/>
            <person name="Pupko T."/>
            <person name="Shuman H.A."/>
            <person name="Segal G."/>
        </authorList>
    </citation>
    <scope>NUCLEOTIDE SEQUENCE [LARGE SCALE GENOMIC DNA]</scope>
    <source>
        <strain evidence="2 4">1762-AUS-E</strain>
    </source>
</reference>
<dbReference type="PATRIC" id="fig|45056.6.peg.533"/>
<evidence type="ECO:0000313" key="2">
    <source>
        <dbReference type="EMBL" id="KTC65855.1"/>
    </source>
</evidence>
<dbReference type="RefSeq" id="WP_131739683.1">
    <property type="nucleotide sequence ID" value="NZ_CAAAHS010000004.1"/>
</dbReference>
<feature type="compositionally biased region" description="Low complexity" evidence="1">
    <location>
        <begin position="409"/>
        <end position="432"/>
    </location>
</feature>
<evidence type="ECO:0000313" key="5">
    <source>
        <dbReference type="Proteomes" id="UP000281170"/>
    </source>
</evidence>
<dbReference type="InterPro" id="IPR036691">
    <property type="entry name" value="Endo/exonu/phosph_ase_sf"/>
</dbReference>